<keyword evidence="1" id="KW-1133">Transmembrane helix</keyword>
<dbReference type="AlphaFoldDB" id="A0A378LSB1"/>
<evidence type="ECO:0000313" key="3">
    <source>
        <dbReference type="Proteomes" id="UP000255297"/>
    </source>
</evidence>
<gene>
    <name evidence="2" type="ORF">NCTC11532_01771</name>
</gene>
<feature type="transmembrane region" description="Helical" evidence="1">
    <location>
        <begin position="12"/>
        <end position="34"/>
    </location>
</feature>
<evidence type="ECO:0000256" key="1">
    <source>
        <dbReference type="SAM" id="Phobius"/>
    </source>
</evidence>
<dbReference type="InterPro" id="IPR032314">
    <property type="entry name" value="DUF4845"/>
</dbReference>
<accession>A0A378LSB1</accession>
<dbReference type="Pfam" id="PF16137">
    <property type="entry name" value="DUF4845"/>
    <property type="match status" value="1"/>
</dbReference>
<keyword evidence="3" id="KW-1185">Reference proteome</keyword>
<keyword evidence="1" id="KW-0472">Membrane</keyword>
<dbReference type="EMBL" id="UGPB01000001">
    <property type="protein sequence ID" value="STY29577.1"/>
    <property type="molecule type" value="Genomic_DNA"/>
</dbReference>
<evidence type="ECO:0000313" key="2">
    <source>
        <dbReference type="EMBL" id="STY29577.1"/>
    </source>
</evidence>
<protein>
    <submittedName>
        <fullName evidence="2">Transmembrane protein</fullName>
    </submittedName>
</protein>
<organism evidence="2 3">
    <name type="scientific">Legionella wadsworthii</name>
    <dbReference type="NCBI Taxonomy" id="28088"/>
    <lineage>
        <taxon>Bacteria</taxon>
        <taxon>Pseudomonadati</taxon>
        <taxon>Pseudomonadota</taxon>
        <taxon>Gammaproteobacteria</taxon>
        <taxon>Legionellales</taxon>
        <taxon>Legionellaceae</taxon>
        <taxon>Legionella</taxon>
    </lineage>
</organism>
<proteinExistence type="predicted"/>
<dbReference type="OrthoDB" id="5734946at2"/>
<dbReference type="Proteomes" id="UP000255297">
    <property type="component" value="Unassembled WGS sequence"/>
</dbReference>
<name>A0A378LSB1_9GAMM</name>
<sequence>MHKQKGMTLIGMLITAVVIIFAATVVMRVIPVYLQYYSVLKSIKGLNSMPPSNLTGDPVADVNALKGNIDKRLSINGVDSLKDNQLMIEPLGNNKYRVKLHYQVTKPLISNMSLLFDFEHTEEVVVGSES</sequence>
<dbReference type="RefSeq" id="WP_031565297.1">
    <property type="nucleotide sequence ID" value="NZ_CAAAIS010000013.1"/>
</dbReference>
<reference evidence="2 3" key="1">
    <citation type="submission" date="2018-06" db="EMBL/GenBank/DDBJ databases">
        <authorList>
            <consortium name="Pathogen Informatics"/>
            <person name="Doyle S."/>
        </authorList>
    </citation>
    <scope>NUCLEOTIDE SEQUENCE [LARGE SCALE GENOMIC DNA]</scope>
    <source>
        <strain evidence="2 3">NCTC11532</strain>
    </source>
</reference>
<dbReference type="STRING" id="1122170.GCA_000701265_00715"/>
<keyword evidence="1 2" id="KW-0812">Transmembrane</keyword>